<proteinExistence type="predicted"/>
<dbReference type="EMBL" id="JAAMPC010000002">
    <property type="protein sequence ID" value="KAG2328775.1"/>
    <property type="molecule type" value="Genomic_DNA"/>
</dbReference>
<feature type="compositionally biased region" description="Basic and acidic residues" evidence="1">
    <location>
        <begin position="30"/>
        <end position="45"/>
    </location>
</feature>
<comment type="caution">
    <text evidence="2">The sequence shown here is derived from an EMBL/GenBank/DDBJ whole genome shotgun (WGS) entry which is preliminary data.</text>
</comment>
<reference evidence="2 3" key="1">
    <citation type="submission" date="2020-02" db="EMBL/GenBank/DDBJ databases">
        <authorList>
            <person name="Ma Q."/>
            <person name="Huang Y."/>
            <person name="Song X."/>
            <person name="Pei D."/>
        </authorList>
    </citation>
    <scope>NUCLEOTIDE SEQUENCE [LARGE SCALE GENOMIC DNA]</scope>
    <source>
        <strain evidence="2">Sxm20200214</strain>
        <tissue evidence="2">Leaf</tissue>
    </source>
</reference>
<feature type="region of interest" description="Disordered" evidence="1">
    <location>
        <begin position="30"/>
        <end position="55"/>
    </location>
</feature>
<dbReference type="OrthoDB" id="1106313at2759"/>
<dbReference type="AlphaFoldDB" id="A0A8X7WGG1"/>
<dbReference type="Proteomes" id="UP000886595">
    <property type="component" value="Unassembled WGS sequence"/>
</dbReference>
<evidence type="ECO:0000256" key="1">
    <source>
        <dbReference type="SAM" id="MobiDB-lite"/>
    </source>
</evidence>
<gene>
    <name evidence="2" type="ORF">Bca52824_011503</name>
</gene>
<name>A0A8X7WGG1_BRACI</name>
<sequence length="112" mass="12742">MCKFFFIYGDKNFNLISSNIFDSEDDMIMDRPNKMDEEDMDLPKEMDDEDMDQSAREEALAIPIGPMTRSRAKKLKEAVGGLLKRSLEQEECFGRGLIAQDTLTIIQAIPSS</sequence>
<protein>
    <submittedName>
        <fullName evidence="2">Uncharacterized protein</fullName>
    </submittedName>
</protein>
<accession>A0A8X7WGG1</accession>
<organism evidence="2 3">
    <name type="scientific">Brassica carinata</name>
    <name type="common">Ethiopian mustard</name>
    <name type="synonym">Abyssinian cabbage</name>
    <dbReference type="NCBI Taxonomy" id="52824"/>
    <lineage>
        <taxon>Eukaryota</taxon>
        <taxon>Viridiplantae</taxon>
        <taxon>Streptophyta</taxon>
        <taxon>Embryophyta</taxon>
        <taxon>Tracheophyta</taxon>
        <taxon>Spermatophyta</taxon>
        <taxon>Magnoliopsida</taxon>
        <taxon>eudicotyledons</taxon>
        <taxon>Gunneridae</taxon>
        <taxon>Pentapetalae</taxon>
        <taxon>rosids</taxon>
        <taxon>malvids</taxon>
        <taxon>Brassicales</taxon>
        <taxon>Brassicaceae</taxon>
        <taxon>Brassiceae</taxon>
        <taxon>Brassica</taxon>
    </lineage>
</organism>
<evidence type="ECO:0000313" key="2">
    <source>
        <dbReference type="EMBL" id="KAG2328775.1"/>
    </source>
</evidence>
<keyword evidence="3" id="KW-1185">Reference proteome</keyword>
<evidence type="ECO:0000313" key="3">
    <source>
        <dbReference type="Proteomes" id="UP000886595"/>
    </source>
</evidence>